<sequence length="224" mass="26197">MNQKQVICYVILALMFILAGSSNEIPDTCVDRIFVPLHGANWSFHYAGIFLMIIIYTCFKQLNLQKENAFFKTRWRRIIATFLFLNLSTHTANLTVQLYKSFSSDLSSIYLNRQESHVSVNGRETELKLEGQLELKNCSNEEQWFYLTITMPTFVEEAVGMKDVIINQAFNLPAKTKQRITIDETFNIQMSPYYSFNSNAYEYTLFNEKSEIIFKGSFDQYLFH</sequence>
<accession>A0A9X4XFH4</accession>
<protein>
    <submittedName>
        <fullName evidence="2">Uncharacterized protein</fullName>
    </submittedName>
</protein>
<keyword evidence="1" id="KW-0812">Transmembrane</keyword>
<proteinExistence type="predicted"/>
<evidence type="ECO:0000313" key="2">
    <source>
        <dbReference type="EMBL" id="MTK22414.1"/>
    </source>
</evidence>
<name>A0A9X4XFH4_9FIRM</name>
<keyword evidence="1" id="KW-1133">Transmembrane helix</keyword>
<organism evidence="2 3">
    <name type="scientific">Turicibacter sanguinis</name>
    <dbReference type="NCBI Taxonomy" id="154288"/>
    <lineage>
        <taxon>Bacteria</taxon>
        <taxon>Bacillati</taxon>
        <taxon>Bacillota</taxon>
        <taxon>Erysipelotrichia</taxon>
        <taxon>Erysipelotrichales</taxon>
        <taxon>Turicibacteraceae</taxon>
        <taxon>Turicibacter</taxon>
    </lineage>
</organism>
<reference evidence="2 3" key="1">
    <citation type="journal article" date="2019" name="Nat. Med.">
        <title>A library of human gut bacterial isolates paired with longitudinal multiomics data enables mechanistic microbiome research.</title>
        <authorList>
            <person name="Poyet M."/>
            <person name="Groussin M."/>
            <person name="Gibbons S.M."/>
            <person name="Avila-Pacheco J."/>
            <person name="Jiang X."/>
            <person name="Kearney S.M."/>
            <person name="Perrotta A.R."/>
            <person name="Berdy B."/>
            <person name="Zhao S."/>
            <person name="Lieberman T.D."/>
            <person name="Swanson P.K."/>
            <person name="Smith M."/>
            <person name="Roesemann S."/>
            <person name="Alexander J.E."/>
            <person name="Rich S.A."/>
            <person name="Livny J."/>
            <person name="Vlamakis H."/>
            <person name="Clish C."/>
            <person name="Bullock K."/>
            <person name="Deik A."/>
            <person name="Scott J."/>
            <person name="Pierce K.A."/>
            <person name="Xavier R.J."/>
            <person name="Alm E.J."/>
        </authorList>
    </citation>
    <scope>NUCLEOTIDE SEQUENCE [LARGE SCALE GENOMIC DNA]</scope>
    <source>
        <strain evidence="2 3">BIOML-A198</strain>
    </source>
</reference>
<comment type="caution">
    <text evidence="2">The sequence shown here is derived from an EMBL/GenBank/DDBJ whole genome shotgun (WGS) entry which is preliminary data.</text>
</comment>
<keyword evidence="1" id="KW-0472">Membrane</keyword>
<feature type="transmembrane region" description="Helical" evidence="1">
    <location>
        <begin position="42"/>
        <end position="59"/>
    </location>
</feature>
<dbReference type="AlphaFoldDB" id="A0A9X4XFH4"/>
<dbReference type="Proteomes" id="UP000487649">
    <property type="component" value="Unassembled WGS sequence"/>
</dbReference>
<gene>
    <name evidence="2" type="ORF">GMA92_13430</name>
</gene>
<evidence type="ECO:0000256" key="1">
    <source>
        <dbReference type="SAM" id="Phobius"/>
    </source>
</evidence>
<dbReference type="EMBL" id="WMQE01000037">
    <property type="protein sequence ID" value="MTK22414.1"/>
    <property type="molecule type" value="Genomic_DNA"/>
</dbReference>
<evidence type="ECO:0000313" key="3">
    <source>
        <dbReference type="Proteomes" id="UP000487649"/>
    </source>
</evidence>
<dbReference type="RefSeq" id="WP_006783220.1">
    <property type="nucleotide sequence ID" value="NZ_CABJBH010000001.1"/>
</dbReference>